<accession>A0A955L2Z4</accession>
<dbReference type="Proteomes" id="UP000782843">
    <property type="component" value="Unassembled WGS sequence"/>
</dbReference>
<protein>
    <submittedName>
        <fullName evidence="1">Uncharacterized protein</fullName>
    </submittedName>
</protein>
<dbReference type="EMBL" id="JAGQLG010000027">
    <property type="protein sequence ID" value="MCA9381921.1"/>
    <property type="molecule type" value="Genomic_DNA"/>
</dbReference>
<sequence>MTLSTELQKASQLAYNSGASLYRAVGVPVQIERYGTDCIGKMSQLMSSSGTANWQIIAAPERSFTHFAGLNEGHYYDPHLFMTEPLSIIGSDLTSTAKTLLKGCYVRLVSKVAEVLTIGYYRTGIIDPIHTYSYDTSKHYDLPIGRGYANTRLPFQIKFATNNGYLCTIRFGDISNPTLLTNDPVTTNEQTSGQYVIDALKAQYGVALPEVAEYFKNAAEISAYFTSLMRLEAQRRPSFQSS</sequence>
<evidence type="ECO:0000313" key="1">
    <source>
        <dbReference type="EMBL" id="MCA9381921.1"/>
    </source>
</evidence>
<reference evidence="1" key="1">
    <citation type="submission" date="2020-04" db="EMBL/GenBank/DDBJ databases">
        <authorList>
            <person name="Zhang T."/>
        </authorList>
    </citation>
    <scope>NUCLEOTIDE SEQUENCE</scope>
    <source>
        <strain evidence="1">HKST-UBA10</strain>
    </source>
</reference>
<evidence type="ECO:0000313" key="2">
    <source>
        <dbReference type="Proteomes" id="UP000782843"/>
    </source>
</evidence>
<reference evidence="1" key="2">
    <citation type="journal article" date="2021" name="Microbiome">
        <title>Successional dynamics and alternative stable states in a saline activated sludge microbial community over 9 years.</title>
        <authorList>
            <person name="Wang Y."/>
            <person name="Ye J."/>
            <person name="Ju F."/>
            <person name="Liu L."/>
            <person name="Boyd J.A."/>
            <person name="Deng Y."/>
            <person name="Parks D.H."/>
            <person name="Jiang X."/>
            <person name="Yin X."/>
            <person name="Woodcroft B.J."/>
            <person name="Tyson G.W."/>
            <person name="Hugenholtz P."/>
            <person name="Polz M.F."/>
            <person name="Zhang T."/>
        </authorList>
    </citation>
    <scope>NUCLEOTIDE SEQUENCE</scope>
    <source>
        <strain evidence="1">HKST-UBA10</strain>
    </source>
</reference>
<proteinExistence type="predicted"/>
<comment type="caution">
    <text evidence="1">The sequence shown here is derived from an EMBL/GenBank/DDBJ whole genome shotgun (WGS) entry which is preliminary data.</text>
</comment>
<gene>
    <name evidence="1" type="ORF">KC660_00760</name>
</gene>
<dbReference type="AlphaFoldDB" id="A0A955L2Z4"/>
<name>A0A955L2Z4_9BACT</name>
<organism evidence="1 2">
    <name type="scientific">Candidatus Dojkabacteria bacterium</name>
    <dbReference type="NCBI Taxonomy" id="2099670"/>
    <lineage>
        <taxon>Bacteria</taxon>
        <taxon>Candidatus Dojkabacteria</taxon>
    </lineage>
</organism>